<evidence type="ECO:0000256" key="2">
    <source>
        <dbReference type="ARBA" id="ARBA00022448"/>
    </source>
</evidence>
<protein>
    <recommendedName>
        <fullName evidence="16">Calcium-activated potassium channel BK alpha subunit domain-containing protein</fullName>
    </recommendedName>
</protein>
<dbReference type="InterPro" id="IPR003148">
    <property type="entry name" value="RCK_N"/>
</dbReference>
<keyword evidence="7 11" id="KW-1133">Transmembrane helix</keyword>
<comment type="subcellular location">
    <subcellularLocation>
        <location evidence="1">Membrane</location>
        <topology evidence="1">Multi-pass membrane protein</topology>
    </subcellularLocation>
</comment>
<keyword evidence="8" id="KW-0406">Ion transport</keyword>
<keyword evidence="5" id="KW-0631">Potassium channel</keyword>
<dbReference type="PANTHER" id="PTHR10027:SF10">
    <property type="entry name" value="SLOWPOKE 2, ISOFORM D"/>
    <property type="match status" value="1"/>
</dbReference>
<keyword evidence="15" id="KW-1185">Reference proteome</keyword>
<evidence type="ECO:0000313" key="14">
    <source>
        <dbReference type="EMBL" id="KAL0081829.1"/>
    </source>
</evidence>
<feature type="domain" description="Calcium-activated potassium channel BK alpha subunit" evidence="12">
    <location>
        <begin position="262"/>
        <end position="346"/>
    </location>
</feature>
<keyword evidence="4 11" id="KW-0812">Transmembrane</keyword>
<feature type="transmembrane region" description="Helical" evidence="11">
    <location>
        <begin position="83"/>
        <end position="105"/>
    </location>
</feature>
<accession>A0ABR3AUK1</accession>
<gene>
    <name evidence="14" type="ORF">J3Q64DRAFT_1643136</name>
</gene>
<comment type="caution">
    <text evidence="14">The sequence shown here is derived from an EMBL/GenBank/DDBJ whole genome shotgun (WGS) entry which is preliminary data.</text>
</comment>
<keyword evidence="2" id="KW-0813">Transport</keyword>
<evidence type="ECO:0000313" key="15">
    <source>
        <dbReference type="Proteomes" id="UP001448207"/>
    </source>
</evidence>
<keyword evidence="3" id="KW-0633">Potassium transport</keyword>
<evidence type="ECO:0000256" key="6">
    <source>
        <dbReference type="ARBA" id="ARBA00022958"/>
    </source>
</evidence>
<evidence type="ECO:0000259" key="12">
    <source>
        <dbReference type="Pfam" id="PF03493"/>
    </source>
</evidence>
<evidence type="ECO:0000256" key="11">
    <source>
        <dbReference type="SAM" id="Phobius"/>
    </source>
</evidence>
<evidence type="ECO:0008006" key="16">
    <source>
        <dbReference type="Google" id="ProtNLM"/>
    </source>
</evidence>
<dbReference type="InterPro" id="IPR003929">
    <property type="entry name" value="K_chnl_BK_asu"/>
</dbReference>
<evidence type="ECO:0000259" key="13">
    <source>
        <dbReference type="Pfam" id="PF22614"/>
    </source>
</evidence>
<dbReference type="Proteomes" id="UP001448207">
    <property type="component" value="Unassembled WGS sequence"/>
</dbReference>
<sequence length="577" mass="65411">MTGHPLSVFFSFRACIEATTTLPFLVSNFIEYGQFLYDKPVDPLNTKLIHLIGTLIVLLYNGMSAFQYCEVTFGSNNYTILESLYVVMVTLSTVGYGGMFLPSLITGVLDTLRKQSDGGGHVGRGAIPFILIVGSFTTEQAIAILDGFLNVENAESHLSVIFLDNNPPTEELKLMERNSMWGHRVQFLHGSVLSDDTLKRVQARYAKAIFTVSDQHAADPGKEDERNTVRLWSIFCYTVSNNVPIYTYNLSPSTAVYQKVAKEVICVREFKQYLLAMNCRCRGASTLMTNLLHQREPMNVYDEPWQAQFGKNKYIHIHKQKAIMIMIMIIIMTLLFKECQIILFAIKTRVEETDDCEILLNPCNNYIIKHDDICVYIAESPKEVADIKYLATRPSMAQRSTPSYDSFSSYQWTGGSTQQNYRILKLPPDRHAMITGRRAMIARLGHTSSSPTEDTSLPQCYLLDESPKLSDVMITDTNTISGHVLVCLHREVINIFKFVYNMRSPTIKPEDLQDIVLLCQKQPKAKTFDLISMFPRGNCRHPDDLLRAGVKRAKQVVVMSEKECLDQYERNSDSPAV</sequence>
<proteinExistence type="predicted"/>
<keyword evidence="10" id="KW-0407">Ion channel</keyword>
<dbReference type="EMBL" id="JBCLYO010000016">
    <property type="protein sequence ID" value="KAL0081829.1"/>
    <property type="molecule type" value="Genomic_DNA"/>
</dbReference>
<dbReference type="PANTHER" id="PTHR10027">
    <property type="entry name" value="CALCIUM-ACTIVATED POTASSIUM CHANNEL ALPHA CHAIN"/>
    <property type="match status" value="1"/>
</dbReference>
<feature type="transmembrane region" description="Helical" evidence="11">
    <location>
        <begin position="322"/>
        <end position="346"/>
    </location>
</feature>
<evidence type="ECO:0000256" key="10">
    <source>
        <dbReference type="ARBA" id="ARBA00023303"/>
    </source>
</evidence>
<feature type="transmembrane region" description="Helical" evidence="11">
    <location>
        <begin position="48"/>
        <end position="68"/>
    </location>
</feature>
<feature type="domain" description="RCK N-terminal" evidence="13">
    <location>
        <begin position="129"/>
        <end position="247"/>
    </location>
</feature>
<evidence type="ECO:0000256" key="8">
    <source>
        <dbReference type="ARBA" id="ARBA00023065"/>
    </source>
</evidence>
<dbReference type="Pfam" id="PF03493">
    <property type="entry name" value="BK_channel_a"/>
    <property type="match status" value="1"/>
</dbReference>
<keyword evidence="9 11" id="KW-0472">Membrane</keyword>
<reference evidence="14 15" key="1">
    <citation type="submission" date="2024-04" db="EMBL/GenBank/DDBJ databases">
        <title>Symmetric and asymmetric DNA N6-adenine methylation regulates different biological responses in Mucorales.</title>
        <authorList>
            <consortium name="Lawrence Berkeley National Laboratory"/>
            <person name="Lax C."/>
            <person name="Mondo S.J."/>
            <person name="Osorio-Concepcion M."/>
            <person name="Muszewska A."/>
            <person name="Corrochano-Luque M."/>
            <person name="Gutierrez G."/>
            <person name="Riley R."/>
            <person name="Lipzen A."/>
            <person name="Guo J."/>
            <person name="Hundley H."/>
            <person name="Amirebrahimi M."/>
            <person name="Ng V."/>
            <person name="Lorenzo-Gutierrez D."/>
            <person name="Binder U."/>
            <person name="Yang J."/>
            <person name="Song Y."/>
            <person name="Canovas D."/>
            <person name="Navarro E."/>
            <person name="Freitag M."/>
            <person name="Gabaldon T."/>
            <person name="Grigoriev I.V."/>
            <person name="Corrochano L.M."/>
            <person name="Nicolas F.E."/>
            <person name="Garre V."/>
        </authorList>
    </citation>
    <scope>NUCLEOTIDE SEQUENCE [LARGE SCALE GENOMIC DNA]</scope>
    <source>
        <strain evidence="14 15">L51</strain>
    </source>
</reference>
<name>A0ABR3AUK1_PHYBL</name>
<dbReference type="InterPro" id="IPR047871">
    <property type="entry name" value="K_chnl_Slo-like"/>
</dbReference>
<dbReference type="SUPFAM" id="SSF81324">
    <property type="entry name" value="Voltage-gated potassium channels"/>
    <property type="match status" value="1"/>
</dbReference>
<evidence type="ECO:0000256" key="3">
    <source>
        <dbReference type="ARBA" id="ARBA00022538"/>
    </source>
</evidence>
<evidence type="ECO:0000256" key="9">
    <source>
        <dbReference type="ARBA" id="ARBA00023136"/>
    </source>
</evidence>
<dbReference type="Gene3D" id="1.10.287.70">
    <property type="match status" value="1"/>
</dbReference>
<evidence type="ECO:0000256" key="7">
    <source>
        <dbReference type="ARBA" id="ARBA00022989"/>
    </source>
</evidence>
<evidence type="ECO:0000256" key="4">
    <source>
        <dbReference type="ARBA" id="ARBA00022692"/>
    </source>
</evidence>
<evidence type="ECO:0000256" key="1">
    <source>
        <dbReference type="ARBA" id="ARBA00004141"/>
    </source>
</evidence>
<evidence type="ECO:0000256" key="5">
    <source>
        <dbReference type="ARBA" id="ARBA00022826"/>
    </source>
</evidence>
<dbReference type="Gene3D" id="3.40.50.720">
    <property type="entry name" value="NAD(P)-binding Rossmann-like Domain"/>
    <property type="match status" value="1"/>
</dbReference>
<keyword evidence="6" id="KW-0630">Potassium</keyword>
<feature type="domain" description="RCK N-terminal" evidence="13">
    <location>
        <begin position="480"/>
        <end position="576"/>
    </location>
</feature>
<dbReference type="Pfam" id="PF22614">
    <property type="entry name" value="Slo-like_RCK"/>
    <property type="match status" value="2"/>
</dbReference>
<organism evidence="14 15">
    <name type="scientific">Phycomyces blakesleeanus</name>
    <dbReference type="NCBI Taxonomy" id="4837"/>
    <lineage>
        <taxon>Eukaryota</taxon>
        <taxon>Fungi</taxon>
        <taxon>Fungi incertae sedis</taxon>
        <taxon>Mucoromycota</taxon>
        <taxon>Mucoromycotina</taxon>
        <taxon>Mucoromycetes</taxon>
        <taxon>Mucorales</taxon>
        <taxon>Phycomycetaceae</taxon>
        <taxon>Phycomyces</taxon>
    </lineage>
</organism>